<dbReference type="PROSITE" id="PS51523">
    <property type="entry name" value="ZF_HD_DIMER"/>
    <property type="match status" value="1"/>
</dbReference>
<organism evidence="12 13">
    <name type="scientific">Mucuna pruriens</name>
    <name type="common">Velvet bean</name>
    <name type="synonym">Dolichos pruriens</name>
    <dbReference type="NCBI Taxonomy" id="157652"/>
    <lineage>
        <taxon>Eukaryota</taxon>
        <taxon>Viridiplantae</taxon>
        <taxon>Streptophyta</taxon>
        <taxon>Embryophyta</taxon>
        <taxon>Tracheophyta</taxon>
        <taxon>Spermatophyta</taxon>
        <taxon>Magnoliopsida</taxon>
        <taxon>eudicotyledons</taxon>
        <taxon>Gunneridae</taxon>
        <taxon>Pentapetalae</taxon>
        <taxon>rosids</taxon>
        <taxon>fabids</taxon>
        <taxon>Fabales</taxon>
        <taxon>Fabaceae</taxon>
        <taxon>Papilionoideae</taxon>
        <taxon>50 kb inversion clade</taxon>
        <taxon>NPAAA clade</taxon>
        <taxon>indigoferoid/millettioid clade</taxon>
        <taxon>Phaseoleae</taxon>
        <taxon>Mucuna</taxon>
    </lineage>
</organism>
<protein>
    <submittedName>
        <fullName evidence="12">Zinc-finger homeodomain protein 6</fullName>
    </submittedName>
</protein>
<evidence type="ECO:0000259" key="11">
    <source>
        <dbReference type="PROSITE" id="PS51523"/>
    </source>
</evidence>
<evidence type="ECO:0000256" key="4">
    <source>
        <dbReference type="ARBA" id="ARBA00022833"/>
    </source>
</evidence>
<dbReference type="PANTHER" id="PTHR31948">
    <property type="entry name" value="ZINC-FINGER HOMEODOMAIN PROTEIN 2"/>
    <property type="match status" value="1"/>
</dbReference>
<gene>
    <name evidence="12" type="primary">ZHD6</name>
    <name evidence="12" type="ORF">CR513_36127</name>
</gene>
<name>A0A371FXR0_MUCPR</name>
<comment type="subcellular location">
    <subcellularLocation>
        <location evidence="1">Nucleus</location>
    </subcellularLocation>
</comment>
<keyword evidence="9" id="KW-0539">Nucleus</keyword>
<dbReference type="Proteomes" id="UP000257109">
    <property type="component" value="Unassembled WGS sequence"/>
</dbReference>
<dbReference type="GO" id="GO:0005634">
    <property type="term" value="C:nucleus"/>
    <property type="evidence" value="ECO:0007669"/>
    <property type="project" value="UniProtKB-SubCell"/>
</dbReference>
<feature type="domain" description="ZF-HD dimerization-type" evidence="11">
    <location>
        <begin position="1"/>
        <end position="41"/>
    </location>
</feature>
<evidence type="ECO:0000256" key="8">
    <source>
        <dbReference type="ARBA" id="ARBA00023163"/>
    </source>
</evidence>
<dbReference type="InterPro" id="IPR009057">
    <property type="entry name" value="Homeodomain-like_sf"/>
</dbReference>
<evidence type="ECO:0000256" key="5">
    <source>
        <dbReference type="ARBA" id="ARBA00023015"/>
    </source>
</evidence>
<dbReference type="InterPro" id="IPR006456">
    <property type="entry name" value="ZF_HD_homeobox_Cys/His_dimer"/>
</dbReference>
<proteinExistence type="predicted"/>
<keyword evidence="13" id="KW-1185">Reference proteome</keyword>
<evidence type="ECO:0000256" key="10">
    <source>
        <dbReference type="SAM" id="MobiDB-lite"/>
    </source>
</evidence>
<keyword evidence="8" id="KW-0804">Transcription</keyword>
<evidence type="ECO:0000256" key="7">
    <source>
        <dbReference type="ARBA" id="ARBA00023155"/>
    </source>
</evidence>
<keyword evidence="7 12" id="KW-0371">Homeobox</keyword>
<reference evidence="12" key="1">
    <citation type="submission" date="2018-05" db="EMBL/GenBank/DDBJ databases">
        <title>Draft genome of Mucuna pruriens seed.</title>
        <authorList>
            <person name="Nnadi N.E."/>
            <person name="Vos R."/>
            <person name="Hasami M.H."/>
            <person name="Devisetty U.K."/>
            <person name="Aguiy J.C."/>
        </authorList>
    </citation>
    <scope>NUCLEOTIDE SEQUENCE [LARGE SCALE GENOMIC DNA]</scope>
    <source>
        <strain evidence="12">JCA_2017</strain>
    </source>
</reference>
<dbReference type="GO" id="GO:0008270">
    <property type="term" value="F:zinc ion binding"/>
    <property type="evidence" value="ECO:0007669"/>
    <property type="project" value="UniProtKB-KW"/>
</dbReference>
<feature type="region of interest" description="Disordered" evidence="10">
    <location>
        <begin position="53"/>
        <end position="73"/>
    </location>
</feature>
<evidence type="ECO:0000313" key="12">
    <source>
        <dbReference type="EMBL" id="RDX83010.1"/>
    </source>
</evidence>
<sequence>SLGLTAFDGCHEFLQGRLDQNGHDNLLCAACDCHRSFHRQFIPYSFMPQTQTKNAVNVREPEEESKPKSMKRTIFTPEQRTQMTAFAEKVVWKPLKHDKDQVERFCSEMGINRKMFLVWLNNNRHQAMQNATAPQPDPRTT</sequence>
<dbReference type="GO" id="GO:0050793">
    <property type="term" value="P:regulation of developmental process"/>
    <property type="evidence" value="ECO:0007669"/>
    <property type="project" value="TreeGrafter"/>
</dbReference>
<keyword evidence="2" id="KW-0479">Metal-binding</keyword>
<keyword evidence="4" id="KW-0862">Zinc</keyword>
<evidence type="ECO:0000256" key="9">
    <source>
        <dbReference type="ARBA" id="ARBA00023242"/>
    </source>
</evidence>
<dbReference type="SUPFAM" id="SSF46689">
    <property type="entry name" value="Homeodomain-like"/>
    <property type="match status" value="1"/>
</dbReference>
<dbReference type="AlphaFoldDB" id="A0A371FXR0"/>
<keyword evidence="6 12" id="KW-0238">DNA-binding</keyword>
<evidence type="ECO:0000256" key="2">
    <source>
        <dbReference type="ARBA" id="ARBA00022723"/>
    </source>
</evidence>
<evidence type="ECO:0000256" key="3">
    <source>
        <dbReference type="ARBA" id="ARBA00022771"/>
    </source>
</evidence>
<dbReference type="PANTHER" id="PTHR31948:SF171">
    <property type="entry name" value="HOMEOBOX DOMAIN-CONTAINING PROTEIN"/>
    <property type="match status" value="1"/>
</dbReference>
<feature type="non-terminal residue" evidence="12">
    <location>
        <position position="141"/>
    </location>
</feature>
<dbReference type="STRING" id="157652.A0A371FXR0"/>
<keyword evidence="5" id="KW-0805">Transcription regulation</keyword>
<dbReference type="OrthoDB" id="1884189at2759"/>
<keyword evidence="3 12" id="KW-0863">Zinc-finger</keyword>
<comment type="caution">
    <text evidence="12">The sequence shown here is derived from an EMBL/GenBank/DDBJ whole genome shotgun (WGS) entry which is preliminary data.</text>
</comment>
<dbReference type="GO" id="GO:0000976">
    <property type="term" value="F:transcription cis-regulatory region binding"/>
    <property type="evidence" value="ECO:0007669"/>
    <property type="project" value="TreeGrafter"/>
</dbReference>
<accession>A0A371FXR0</accession>
<dbReference type="NCBIfam" id="TIGR01565">
    <property type="entry name" value="homeo_ZF_HD"/>
    <property type="match status" value="1"/>
</dbReference>
<dbReference type="InterPro" id="IPR006455">
    <property type="entry name" value="Homeodomain_ZF_HD"/>
</dbReference>
<evidence type="ECO:0000256" key="1">
    <source>
        <dbReference type="ARBA" id="ARBA00004123"/>
    </source>
</evidence>
<feature type="non-terminal residue" evidence="12">
    <location>
        <position position="1"/>
    </location>
</feature>
<evidence type="ECO:0000256" key="6">
    <source>
        <dbReference type="ARBA" id="ARBA00023125"/>
    </source>
</evidence>
<dbReference type="GO" id="GO:0003700">
    <property type="term" value="F:DNA-binding transcription factor activity"/>
    <property type="evidence" value="ECO:0007669"/>
    <property type="project" value="TreeGrafter"/>
</dbReference>
<dbReference type="Pfam" id="PF04770">
    <property type="entry name" value="ZF-HD_dimer"/>
    <property type="match status" value="1"/>
</dbReference>
<dbReference type="EMBL" id="QJKJ01007489">
    <property type="protein sequence ID" value="RDX83010.1"/>
    <property type="molecule type" value="Genomic_DNA"/>
</dbReference>
<dbReference type="Gene3D" id="1.10.10.60">
    <property type="entry name" value="Homeodomain-like"/>
    <property type="match status" value="1"/>
</dbReference>
<evidence type="ECO:0000313" key="13">
    <source>
        <dbReference type="Proteomes" id="UP000257109"/>
    </source>
</evidence>